<dbReference type="InterPro" id="IPR026893">
    <property type="entry name" value="Tyr/Ser_Pase_IphP-type"/>
</dbReference>
<organism evidence="4 5">
    <name type="scientific">Enterococcus gallinarum</name>
    <dbReference type="NCBI Taxonomy" id="1353"/>
    <lineage>
        <taxon>Bacteria</taxon>
        <taxon>Bacillati</taxon>
        <taxon>Bacillota</taxon>
        <taxon>Bacilli</taxon>
        <taxon>Lactobacillales</taxon>
        <taxon>Enterococcaceae</taxon>
        <taxon>Enterococcus</taxon>
    </lineage>
</organism>
<dbReference type="EC" id="3.1.3.48" evidence="4"/>
<dbReference type="AlphaFoldDB" id="A0A1L8TVT9"/>
<dbReference type="Proteomes" id="UP000439965">
    <property type="component" value="Unassembled WGS sequence"/>
</dbReference>
<dbReference type="SUPFAM" id="SSF52799">
    <property type="entry name" value="(Phosphotyrosine protein) phosphatases II"/>
    <property type="match status" value="1"/>
</dbReference>
<dbReference type="OrthoDB" id="1188001at2"/>
<dbReference type="RefSeq" id="WP_003127369.1">
    <property type="nucleotide sequence ID" value="NZ_BTSN01000011.1"/>
</dbReference>
<keyword evidence="5" id="KW-1185">Reference proteome</keyword>
<proteinExistence type="inferred from homology"/>
<dbReference type="PANTHER" id="PTHR31126">
    <property type="entry name" value="TYROSINE-PROTEIN PHOSPHATASE"/>
    <property type="match status" value="1"/>
</dbReference>
<comment type="similarity">
    <text evidence="1">Belongs to the protein-tyrosine phosphatase family.</text>
</comment>
<dbReference type="Gene3D" id="3.90.190.10">
    <property type="entry name" value="Protein tyrosine phosphatase superfamily"/>
    <property type="match status" value="1"/>
</dbReference>
<dbReference type="GO" id="GO:0004725">
    <property type="term" value="F:protein tyrosine phosphatase activity"/>
    <property type="evidence" value="ECO:0007669"/>
    <property type="project" value="UniProtKB-EC"/>
</dbReference>
<gene>
    <name evidence="4" type="primary">iphP_2</name>
    <name evidence="3" type="ORF">EGM181_03130</name>
    <name evidence="2" type="ORF">GTI89_12565</name>
    <name evidence="4" type="ORF">NCTC12360_02903</name>
</gene>
<evidence type="ECO:0000256" key="1">
    <source>
        <dbReference type="ARBA" id="ARBA00009580"/>
    </source>
</evidence>
<keyword evidence="4" id="KW-0378">Hydrolase</keyword>
<evidence type="ECO:0000313" key="5">
    <source>
        <dbReference type="Proteomes" id="UP000254807"/>
    </source>
</evidence>
<dbReference type="Proteomes" id="UP000516696">
    <property type="component" value="Chromosome"/>
</dbReference>
<accession>A0A1L8TVT9</accession>
<evidence type="ECO:0000313" key="7">
    <source>
        <dbReference type="Proteomes" id="UP000516696"/>
    </source>
</evidence>
<reference evidence="3 7" key="3">
    <citation type="submission" date="2020-03" db="EMBL/GenBank/DDBJ databases">
        <title>Characterization of ganglioside-mimicking enterococci.</title>
        <authorList>
            <person name="Patry R.T."/>
            <person name="Nothaft H."/>
            <person name="Bridger R."/>
            <person name="Shajahan A."/>
            <person name="Huynh S."/>
            <person name="Sanchez S."/>
            <person name="Azadi P."/>
            <person name="Cooper K."/>
            <person name="Miller W.G."/>
            <person name="Parker C.T."/>
            <person name="Wells L."/>
            <person name="Szymanski C.M."/>
        </authorList>
    </citation>
    <scope>NUCLEOTIDE SEQUENCE [LARGE SCALE GENOMIC DNA]</scope>
    <source>
        <strain evidence="3 7">EGM181</strain>
    </source>
</reference>
<dbReference type="EMBL" id="UFYW01000001">
    <property type="protein sequence ID" value="STD84366.1"/>
    <property type="molecule type" value="Genomic_DNA"/>
</dbReference>
<dbReference type="EMBL" id="CP050485">
    <property type="protein sequence ID" value="QOG26325.1"/>
    <property type="molecule type" value="Genomic_DNA"/>
</dbReference>
<dbReference type="PANTHER" id="PTHR31126:SF1">
    <property type="entry name" value="TYROSINE SPECIFIC PROTEIN PHOSPHATASES DOMAIN-CONTAINING PROTEIN"/>
    <property type="match status" value="1"/>
</dbReference>
<name>A0A1L8TVT9_ENTGA</name>
<dbReference type="InterPro" id="IPR029021">
    <property type="entry name" value="Prot-tyrosine_phosphatase-like"/>
</dbReference>
<reference evidence="2 6" key="2">
    <citation type="submission" date="2019-04" db="EMBL/GenBank/DDBJ databases">
        <title>Step-wise assembly of the neonatal virome modulated by breast feeding.</title>
        <authorList>
            <person name="Liang G."/>
            <person name="Bushman F."/>
        </authorList>
    </citation>
    <scope>NUCLEOTIDE SEQUENCE [LARGE SCALE GENOMIC DNA]</scope>
    <source>
        <strain evidence="2 6">E3404</strain>
    </source>
</reference>
<sequence length="261" mass="29874">MTDKKIKLSGAYNFRDFGGYRNKEGKRLIRGRLYRSDELSKITAADQEKLVQLGISKIIDYRNKKERLNNEDRPIGNAEILYLTPIADIAALASSEHDEESALSPQKMTAALAKELMIRQNEEFVENKQCQDVYREVLEIHLAEEGAIVQHCRGGKDRTGYGVALIQLLLGVSEADVMHDYLLTNVYKKEKNEKSLQLLLQETDNPDFVQAMRYFKEADRHFLQNALARIGAYGGVEGYVVNKLGFSQQKIRLLREKYLQN</sequence>
<evidence type="ECO:0000313" key="2">
    <source>
        <dbReference type="EMBL" id="MXS26891.1"/>
    </source>
</evidence>
<reference evidence="4 5" key="1">
    <citation type="submission" date="2018-06" db="EMBL/GenBank/DDBJ databases">
        <authorList>
            <consortium name="Pathogen Informatics"/>
            <person name="Doyle S."/>
        </authorList>
    </citation>
    <scope>NUCLEOTIDE SEQUENCE [LARGE SCALE GENOMIC DNA]</scope>
    <source>
        <strain evidence="4 5">NCTC12360</strain>
    </source>
</reference>
<dbReference type="Proteomes" id="UP000254807">
    <property type="component" value="Unassembled WGS sequence"/>
</dbReference>
<evidence type="ECO:0000313" key="6">
    <source>
        <dbReference type="Proteomes" id="UP000439965"/>
    </source>
</evidence>
<evidence type="ECO:0000313" key="3">
    <source>
        <dbReference type="EMBL" id="QOG26325.1"/>
    </source>
</evidence>
<protein>
    <submittedName>
        <fullName evidence="4">Aldo/keto reductase family protein</fullName>
        <ecNumber evidence="4">3.1.3.48</ecNumber>
    </submittedName>
    <submittedName>
        <fullName evidence="2">Protein-tyrosine-phosphatase</fullName>
    </submittedName>
    <submittedName>
        <fullName evidence="3">Tyrosine-protein phosphatase</fullName>
    </submittedName>
</protein>
<dbReference type="Pfam" id="PF13350">
    <property type="entry name" value="Y_phosphatase3"/>
    <property type="match status" value="1"/>
</dbReference>
<evidence type="ECO:0000313" key="4">
    <source>
        <dbReference type="EMBL" id="STD84366.1"/>
    </source>
</evidence>
<dbReference type="EMBL" id="WVTI01000012">
    <property type="protein sequence ID" value="MXS26891.1"/>
    <property type="molecule type" value="Genomic_DNA"/>
</dbReference>